<protein>
    <submittedName>
        <fullName evidence="1">Uncharacterized protein</fullName>
    </submittedName>
</protein>
<dbReference type="OMA" id="EYGNTRH"/>
<evidence type="ECO:0000313" key="1">
    <source>
        <dbReference type="EMBL" id="ALU29873.1"/>
    </source>
</evidence>
<dbReference type="EMBL" id="CP013695">
    <property type="protein sequence ID" value="ALU32613.1"/>
    <property type="molecule type" value="Genomic_DNA"/>
</dbReference>
<dbReference type="RefSeq" id="WP_011278827.1">
    <property type="nucleotide sequence ID" value="NZ_BHWZ01000006.1"/>
</dbReference>
<reference evidence="3 4" key="1">
    <citation type="submission" date="2015-12" db="EMBL/GenBank/DDBJ databases">
        <title>A stable core within a dynamic pangenome in Sulfolobus acidocaldarius.</title>
        <authorList>
            <person name="Anderson R."/>
            <person name="Kouris A."/>
            <person name="Seward C."/>
            <person name="Campbell K."/>
            <person name="Whitaker R."/>
        </authorList>
    </citation>
    <scope>NUCLEOTIDE SEQUENCE [LARGE SCALE GENOMIC DNA]</scope>
    <source>
        <strain evidence="1 4">GG12-C01-09</strain>
        <strain evidence="2 3">NG05B_CO5_07</strain>
    </source>
</reference>
<evidence type="ECO:0000313" key="3">
    <source>
        <dbReference type="Proteomes" id="UP000060043"/>
    </source>
</evidence>
<dbReference type="OrthoDB" id="384098at2157"/>
<accession>A0A0U2Y2U5</accession>
<dbReference type="AlphaFoldDB" id="A0A0U2Y2U5"/>
<organism evidence="1 4">
    <name type="scientific">Sulfolobus acidocaldarius</name>
    <dbReference type="NCBI Taxonomy" id="2285"/>
    <lineage>
        <taxon>Archaea</taxon>
        <taxon>Thermoproteota</taxon>
        <taxon>Thermoprotei</taxon>
        <taxon>Sulfolobales</taxon>
        <taxon>Sulfolobaceae</taxon>
        <taxon>Sulfolobus</taxon>
    </lineage>
</organism>
<dbReference type="Proteomes" id="UP000060043">
    <property type="component" value="Chromosome"/>
</dbReference>
<name>A0A0U2Y2U5_9CREN</name>
<evidence type="ECO:0000313" key="2">
    <source>
        <dbReference type="EMBL" id="ALU32613.1"/>
    </source>
</evidence>
<sequence>MRKTVVTFDDDVYEAIVNLSVKKYGNTKNISRVVNELLRKELSRRRKVRSNRVSMKVSVRVPGAETLSPEEIDRIAEEEISDS</sequence>
<proteinExistence type="predicted"/>
<gene>
    <name evidence="1" type="ORF">ATY89_07930</name>
    <name evidence="2" type="ORF">ATZ20_10950</name>
</gene>
<dbReference type="EMBL" id="CP013694">
    <property type="protein sequence ID" value="ALU29873.1"/>
    <property type="molecule type" value="Genomic_DNA"/>
</dbReference>
<dbReference type="Proteomes" id="UP000065473">
    <property type="component" value="Chromosome"/>
</dbReference>
<dbReference type="GeneID" id="14552546"/>
<evidence type="ECO:0000313" key="4">
    <source>
        <dbReference type="Proteomes" id="UP000065473"/>
    </source>
</evidence>